<accession>A0AAI9ZGT7</accession>
<organism evidence="2 3">
    <name type="scientific">Colletotrichum phormii</name>
    <dbReference type="NCBI Taxonomy" id="359342"/>
    <lineage>
        <taxon>Eukaryota</taxon>
        <taxon>Fungi</taxon>
        <taxon>Dikarya</taxon>
        <taxon>Ascomycota</taxon>
        <taxon>Pezizomycotina</taxon>
        <taxon>Sordariomycetes</taxon>
        <taxon>Hypocreomycetidae</taxon>
        <taxon>Glomerellales</taxon>
        <taxon>Glomerellaceae</taxon>
        <taxon>Colletotrichum</taxon>
        <taxon>Colletotrichum acutatum species complex</taxon>
    </lineage>
</organism>
<dbReference type="AlphaFoldDB" id="A0AAI9ZGT7"/>
<evidence type="ECO:0000313" key="2">
    <source>
        <dbReference type="EMBL" id="KAK1624290.1"/>
    </source>
</evidence>
<dbReference type="EMBL" id="JAHMHQ010000025">
    <property type="protein sequence ID" value="KAK1624290.1"/>
    <property type="molecule type" value="Genomic_DNA"/>
</dbReference>
<evidence type="ECO:0000313" key="3">
    <source>
        <dbReference type="Proteomes" id="UP001243989"/>
    </source>
</evidence>
<dbReference type="Proteomes" id="UP001243989">
    <property type="component" value="Unassembled WGS sequence"/>
</dbReference>
<name>A0AAI9ZGT7_9PEZI</name>
<dbReference type="GeneID" id="85466366"/>
<reference evidence="2" key="1">
    <citation type="submission" date="2021-06" db="EMBL/GenBank/DDBJ databases">
        <title>Comparative genomics, transcriptomics and evolutionary studies reveal genomic signatures of adaptation to plant cell wall in hemibiotrophic fungi.</title>
        <authorList>
            <consortium name="DOE Joint Genome Institute"/>
            <person name="Baroncelli R."/>
            <person name="Diaz J.F."/>
            <person name="Benocci T."/>
            <person name="Peng M."/>
            <person name="Battaglia E."/>
            <person name="Haridas S."/>
            <person name="Andreopoulos W."/>
            <person name="Labutti K."/>
            <person name="Pangilinan J."/>
            <person name="Floch G.L."/>
            <person name="Makela M.R."/>
            <person name="Henrissat B."/>
            <person name="Grigoriev I.V."/>
            <person name="Crouch J.A."/>
            <person name="De Vries R.P."/>
            <person name="Sukno S.A."/>
            <person name="Thon M.R."/>
        </authorList>
    </citation>
    <scope>NUCLEOTIDE SEQUENCE</scope>
    <source>
        <strain evidence="2">CBS 102054</strain>
    </source>
</reference>
<sequence length="157" mass="17946">MKLERRQIPRFRFSKAIDEATIIPRSLPERFTKINCSLQNPRCGVLSITSFPTTKFSPIFNPTWNFASAMRPTYTPHDSYHPQAITGTGPKRISTRTRPRNLSTPAMGGAAAAEMIADIARFETGFRTRSCRPMRGRCRERGRIFWSILRGHLFRTA</sequence>
<dbReference type="RefSeq" id="XP_060440285.1">
    <property type="nucleotide sequence ID" value="XM_060581504.1"/>
</dbReference>
<comment type="caution">
    <text evidence="2">The sequence shown here is derived from an EMBL/GenBank/DDBJ whole genome shotgun (WGS) entry which is preliminary data.</text>
</comment>
<gene>
    <name evidence="2" type="ORF">BDP81DRAFT_113250</name>
</gene>
<keyword evidence="3" id="KW-1185">Reference proteome</keyword>
<evidence type="ECO:0000256" key="1">
    <source>
        <dbReference type="SAM" id="MobiDB-lite"/>
    </source>
</evidence>
<feature type="region of interest" description="Disordered" evidence="1">
    <location>
        <begin position="84"/>
        <end position="106"/>
    </location>
</feature>
<proteinExistence type="predicted"/>
<protein>
    <submittedName>
        <fullName evidence="2">Uncharacterized protein</fullName>
    </submittedName>
</protein>